<dbReference type="EMBL" id="JACHIG010000001">
    <property type="protein sequence ID" value="MBB5030786.1"/>
    <property type="molecule type" value="Genomic_DNA"/>
</dbReference>
<evidence type="ECO:0000313" key="2">
    <source>
        <dbReference type="Proteomes" id="UP000590740"/>
    </source>
</evidence>
<evidence type="ECO:0008006" key="3">
    <source>
        <dbReference type="Google" id="ProtNLM"/>
    </source>
</evidence>
<dbReference type="Proteomes" id="UP000590740">
    <property type="component" value="Unassembled WGS sequence"/>
</dbReference>
<dbReference type="RefSeq" id="WP_184337732.1">
    <property type="nucleotide sequence ID" value="NZ_JACHIG010000001.1"/>
</dbReference>
<organism evidence="1 2">
    <name type="scientific">Prosthecobacter vanneervenii</name>
    <dbReference type="NCBI Taxonomy" id="48466"/>
    <lineage>
        <taxon>Bacteria</taxon>
        <taxon>Pseudomonadati</taxon>
        <taxon>Verrucomicrobiota</taxon>
        <taxon>Verrucomicrobiia</taxon>
        <taxon>Verrucomicrobiales</taxon>
        <taxon>Verrucomicrobiaceae</taxon>
        <taxon>Prosthecobacter</taxon>
    </lineage>
</organism>
<protein>
    <recommendedName>
        <fullName evidence="3">TRAM domain-containing protein</fullName>
    </recommendedName>
</protein>
<proteinExistence type="predicted"/>
<name>A0A7W8DIH7_9BACT</name>
<keyword evidence="2" id="KW-1185">Reference proteome</keyword>
<sequence>MEIADRIYTVATIRQVLGPRTCHAVLPNGKEIFGSIERDVADFPLKDGASVRVQMHVSDFSYGLLLGEV</sequence>
<evidence type="ECO:0000313" key="1">
    <source>
        <dbReference type="EMBL" id="MBB5030786.1"/>
    </source>
</evidence>
<gene>
    <name evidence="1" type="ORF">HNQ65_000340</name>
</gene>
<reference evidence="1 2" key="1">
    <citation type="submission" date="2020-08" db="EMBL/GenBank/DDBJ databases">
        <title>Genomic Encyclopedia of Type Strains, Phase IV (KMG-IV): sequencing the most valuable type-strain genomes for metagenomic binning, comparative biology and taxonomic classification.</title>
        <authorList>
            <person name="Goeker M."/>
        </authorList>
    </citation>
    <scope>NUCLEOTIDE SEQUENCE [LARGE SCALE GENOMIC DNA]</scope>
    <source>
        <strain evidence="1 2">DSM 12252</strain>
    </source>
</reference>
<dbReference type="AlphaFoldDB" id="A0A7W8DIH7"/>
<accession>A0A7W8DIH7</accession>
<comment type="caution">
    <text evidence="1">The sequence shown here is derived from an EMBL/GenBank/DDBJ whole genome shotgun (WGS) entry which is preliminary data.</text>
</comment>